<evidence type="ECO:0000313" key="5">
    <source>
        <dbReference type="Proteomes" id="UP000054988"/>
    </source>
</evidence>
<dbReference type="GO" id="GO:0003968">
    <property type="term" value="F:RNA-directed RNA polymerase activity"/>
    <property type="evidence" value="ECO:0007669"/>
    <property type="project" value="UniProtKB-KW"/>
</dbReference>
<dbReference type="Pfam" id="PF05183">
    <property type="entry name" value="RdRP"/>
    <property type="match status" value="1"/>
</dbReference>
<feature type="domain" description="RDRP core" evidence="3">
    <location>
        <begin position="421"/>
        <end position="1043"/>
    </location>
</feature>
<sequence length="1267" mass="140123">MSQSTDYFNSSDDEYYRGLPSVVLDPKNDKGASPEKGRKPPRPIIGPSDRVSNLSERTNKGPAAASSSRSLAAPLGRNVQNSRTEFPPSRPQQLDPSSLKHASPSSGNVRLCFTDKYFLTTISTNPFCRFLDKGKRRAPATPQRLESIWMAPSGNNSVEDSMHVDEAPALPKEVVAKQGQGLSTPQKVRVIPTSGTSASRSRSRQPFKIPKEHKDRAYDISDSDSDVTMQLASDSSSDESQDSLFEPNNPPESAATSRTTSFASVNNSKSLRKRPTERPKSPPMIRAPKIPRTPSHNSPTSILERMWSTVSLPTCVIAHDKQAQRLFDDPKTRVGWGTQFTLARGVLSGDWTWQDVVSKISQLSGLDGEKMHLVPHIMLGCSQQVDNSIGLELDREQASIIENKGRGLGLRVSFDWKNQKFQLEPVEMKRSTRFARMLGSRRLLQIRVGKYSSSNAAEVKRLLSRKFVINGREFVPLPPKDDAFYLVEINGNYERSSISALGDNLRKSLGWALNWHNPIELNANQPIAKYFARIALGLSPSVPVLEFDVNSIKFIDDKVVPSDNSGKPPSEKILTDGCGLINAVAMHLVADSIGLVPVPAAIQARLGGAKGLWILDPHDKDPLPKIKIRSSQNKIQYKELDRSHRILDLLTTSRPFATPSLSEQSVMNLHANGVPSEIFKKLMQAGLEELTNLFMTWGHDSKDMLALKDTVMHISGVSAARAARIAGTLSHALGYSDRSKDSVQSNIDLGQAKTEDSASEHMITSGHCPNSGLPESWGEIAVEMLQSGFHPLDCAYLAEKIEHVLKHAIRNFIDNCQVPLPEGQAFGGYVIPDPIGVLEPGEIYYRSSTGWIDPATCRMHFNAIGEALLGRYPLCLPSDIQKVKAVDRPELSIFQDVIVVSSKPISDPNMGLISIMSILAGGDYDGNTVFVILYAPVVNSFRSQPYTINPEPLKKYFEKEVEQASQFVAQLEAMETAGAQESFLSACFLGLKDTRLGIISMFANAARDACGYNSDNHTVLTYIFNTMMDGGKTGLSLKPSAFKELSFTYTTNKATLQNSTTRAPTVLEELQVFATKQQRNCMQHYKEVAKDSPGPEHDPALLMPLQEVEEQLQQLTKKSPAMAKFKREELNQILQHVESAYHLHKQAVQQAIQSKASNEPESQAKQNRQRWNDKKQKRDVAYKFSRPLEDIFLFNKKTIMELKASYAYSLSPRFAFETAFQTLTCLKNDSMPGGTVPSTREDDQSKTTSEAAKKVSKLHCATAAAMA</sequence>
<evidence type="ECO:0000256" key="2">
    <source>
        <dbReference type="SAM" id="MobiDB-lite"/>
    </source>
</evidence>
<dbReference type="EC" id="2.7.7.48" evidence="1"/>
<dbReference type="GO" id="GO:0003723">
    <property type="term" value="F:RNA binding"/>
    <property type="evidence" value="ECO:0007669"/>
    <property type="project" value="UniProtKB-KW"/>
</dbReference>
<feature type="compositionally biased region" description="Polar residues" evidence="2">
    <location>
        <begin position="1148"/>
        <end position="1166"/>
    </location>
</feature>
<feature type="region of interest" description="Disordered" evidence="2">
    <location>
        <begin position="1"/>
        <end position="106"/>
    </location>
</feature>
<feature type="region of interest" description="Disordered" evidence="2">
    <location>
        <begin position="1230"/>
        <end position="1253"/>
    </location>
</feature>
<evidence type="ECO:0000256" key="1">
    <source>
        <dbReference type="RuleBase" id="RU363098"/>
    </source>
</evidence>
<comment type="catalytic activity">
    <reaction evidence="1">
        <text>RNA(n) + a ribonucleoside 5'-triphosphate = RNA(n+1) + diphosphate</text>
        <dbReference type="Rhea" id="RHEA:21248"/>
        <dbReference type="Rhea" id="RHEA-COMP:14527"/>
        <dbReference type="Rhea" id="RHEA-COMP:17342"/>
        <dbReference type="ChEBI" id="CHEBI:33019"/>
        <dbReference type="ChEBI" id="CHEBI:61557"/>
        <dbReference type="ChEBI" id="CHEBI:140395"/>
        <dbReference type="EC" id="2.7.7.48"/>
    </reaction>
</comment>
<dbReference type="PANTHER" id="PTHR23079">
    <property type="entry name" value="RNA-DEPENDENT RNA POLYMERASE"/>
    <property type="match status" value="1"/>
</dbReference>
<evidence type="ECO:0000259" key="3">
    <source>
        <dbReference type="Pfam" id="PF05183"/>
    </source>
</evidence>
<gene>
    <name evidence="4" type="ORF">WG66_12241</name>
</gene>
<dbReference type="eggNOG" id="KOG0988">
    <property type="taxonomic scope" value="Eukaryota"/>
</dbReference>
<organism evidence="4 5">
    <name type="scientific">Moniliophthora roreri</name>
    <name type="common">Frosty pod rot fungus</name>
    <name type="synonym">Monilia roreri</name>
    <dbReference type="NCBI Taxonomy" id="221103"/>
    <lineage>
        <taxon>Eukaryota</taxon>
        <taxon>Fungi</taxon>
        <taxon>Dikarya</taxon>
        <taxon>Basidiomycota</taxon>
        <taxon>Agaricomycotina</taxon>
        <taxon>Agaricomycetes</taxon>
        <taxon>Agaricomycetidae</taxon>
        <taxon>Agaricales</taxon>
        <taxon>Marasmiineae</taxon>
        <taxon>Marasmiaceae</taxon>
        <taxon>Moniliophthora</taxon>
    </lineage>
</organism>
<dbReference type="AlphaFoldDB" id="A0A0W0FFM8"/>
<name>A0A0W0FFM8_MONRR</name>
<feature type="region of interest" description="Disordered" evidence="2">
    <location>
        <begin position="177"/>
        <end position="299"/>
    </location>
</feature>
<feature type="compositionally biased region" description="Basic and acidic residues" evidence="2">
    <location>
        <begin position="209"/>
        <end position="219"/>
    </location>
</feature>
<dbReference type="Proteomes" id="UP000054988">
    <property type="component" value="Unassembled WGS sequence"/>
</dbReference>
<reference evidence="4 5" key="1">
    <citation type="submission" date="2015-12" db="EMBL/GenBank/DDBJ databases">
        <title>Draft genome sequence of Moniliophthora roreri, the causal agent of frosty pod rot of cacao.</title>
        <authorList>
            <person name="Aime M.C."/>
            <person name="Diaz-Valderrama J.R."/>
            <person name="Kijpornyongpan T."/>
            <person name="Phillips-Mora W."/>
        </authorList>
    </citation>
    <scope>NUCLEOTIDE SEQUENCE [LARGE SCALE GENOMIC DNA]</scope>
    <source>
        <strain evidence="4 5">MCA 2952</strain>
    </source>
</reference>
<feature type="region of interest" description="Disordered" evidence="2">
    <location>
        <begin position="1148"/>
        <end position="1178"/>
    </location>
</feature>
<dbReference type="InterPro" id="IPR007855">
    <property type="entry name" value="RDRP"/>
</dbReference>
<comment type="similarity">
    <text evidence="1">Belongs to the RdRP family.</text>
</comment>
<dbReference type="GO" id="GO:0031380">
    <property type="term" value="C:nuclear RNA-directed RNA polymerase complex"/>
    <property type="evidence" value="ECO:0007669"/>
    <property type="project" value="TreeGrafter"/>
</dbReference>
<keyword evidence="1" id="KW-0548">Nucleotidyltransferase</keyword>
<feature type="compositionally biased region" description="Basic and acidic residues" evidence="2">
    <location>
        <begin position="26"/>
        <end position="38"/>
    </location>
</feature>
<accession>A0A0W0FFM8</accession>
<protein>
    <recommendedName>
        <fullName evidence="1">RNA-dependent RNA polymerase</fullName>
        <ecNumber evidence="1">2.7.7.48</ecNumber>
    </recommendedName>
</protein>
<proteinExistence type="inferred from homology"/>
<dbReference type="InterPro" id="IPR057596">
    <property type="entry name" value="RDRP_core"/>
</dbReference>
<feature type="compositionally biased region" description="Low complexity" evidence="2">
    <location>
        <begin position="61"/>
        <end position="77"/>
    </location>
</feature>
<feature type="compositionally biased region" description="Low complexity" evidence="2">
    <location>
        <begin position="253"/>
        <end position="264"/>
    </location>
</feature>
<dbReference type="EMBL" id="LATX01002012">
    <property type="protein sequence ID" value="KTB35143.1"/>
    <property type="molecule type" value="Genomic_DNA"/>
</dbReference>
<evidence type="ECO:0000313" key="4">
    <source>
        <dbReference type="EMBL" id="KTB35143.1"/>
    </source>
</evidence>
<keyword evidence="1" id="KW-0696">RNA-directed RNA polymerase</keyword>
<dbReference type="PANTHER" id="PTHR23079:SF55">
    <property type="entry name" value="RNA-DIRECTED RNA POLYMERASE"/>
    <property type="match status" value="1"/>
</dbReference>
<feature type="compositionally biased region" description="Polar residues" evidence="2">
    <location>
        <begin position="1"/>
        <end position="10"/>
    </location>
</feature>
<keyword evidence="1" id="KW-0694">RNA-binding</keyword>
<dbReference type="GO" id="GO:0030422">
    <property type="term" value="P:siRNA processing"/>
    <property type="evidence" value="ECO:0007669"/>
    <property type="project" value="TreeGrafter"/>
</dbReference>
<comment type="caution">
    <text evidence="4">The sequence shown here is derived from an EMBL/GenBank/DDBJ whole genome shotgun (WGS) entry which is preliminary data.</text>
</comment>
<keyword evidence="1" id="KW-0808">Transferase</keyword>